<dbReference type="NCBIfam" id="NF001134">
    <property type="entry name" value="PRK00142.1-2"/>
    <property type="match status" value="1"/>
</dbReference>
<evidence type="ECO:0000313" key="3">
    <source>
        <dbReference type="EMBL" id="XBH20618.1"/>
    </source>
</evidence>
<dbReference type="GO" id="GO:0016705">
    <property type="term" value="F:oxidoreductase activity, acting on paired donors, with incorporation or reduction of molecular oxygen"/>
    <property type="evidence" value="ECO:0007669"/>
    <property type="project" value="UniProtKB-UniRule"/>
</dbReference>
<evidence type="ECO:0000256" key="1">
    <source>
        <dbReference type="HAMAP-Rule" id="MF_00469"/>
    </source>
</evidence>
<dbReference type="AlphaFoldDB" id="A0AAU7DS36"/>
<comment type="catalytic activity">
    <reaction evidence="1">
        <text>uridine(34) in tRNA + AH2 + O2 = 5-hydroxyuridine(34) in tRNA + A + H2O</text>
        <dbReference type="Rhea" id="RHEA:64224"/>
        <dbReference type="Rhea" id="RHEA-COMP:11727"/>
        <dbReference type="Rhea" id="RHEA-COMP:13381"/>
        <dbReference type="ChEBI" id="CHEBI:13193"/>
        <dbReference type="ChEBI" id="CHEBI:15377"/>
        <dbReference type="ChEBI" id="CHEBI:15379"/>
        <dbReference type="ChEBI" id="CHEBI:17499"/>
        <dbReference type="ChEBI" id="CHEBI:65315"/>
        <dbReference type="ChEBI" id="CHEBI:136877"/>
    </reaction>
</comment>
<dbReference type="Gene3D" id="3.30.70.100">
    <property type="match status" value="1"/>
</dbReference>
<dbReference type="InterPro" id="IPR022111">
    <property type="entry name" value="Rhodanese_C"/>
</dbReference>
<comment type="similarity">
    <text evidence="1">Belongs to the TrhO family.</text>
</comment>
<dbReference type="PANTHER" id="PTHR43268">
    <property type="entry name" value="THIOSULFATE SULFURTRANSFERASE/RHODANESE-LIKE DOMAIN-CONTAINING PROTEIN 2"/>
    <property type="match status" value="1"/>
</dbReference>
<protein>
    <recommendedName>
        <fullName evidence="1">tRNA uridine(34) hydroxylase</fullName>
        <ecNumber evidence="1">1.14.-.-</ecNumber>
    </recommendedName>
    <alternativeName>
        <fullName evidence="1">tRNA hydroxylation protein O</fullName>
    </alternativeName>
</protein>
<dbReference type="EMBL" id="CP146203">
    <property type="protein sequence ID" value="XBH20618.1"/>
    <property type="molecule type" value="Genomic_DNA"/>
</dbReference>
<dbReference type="PROSITE" id="PS50206">
    <property type="entry name" value="RHODANESE_3"/>
    <property type="match status" value="1"/>
</dbReference>
<reference evidence="3" key="1">
    <citation type="submission" date="2024-02" db="EMBL/GenBank/DDBJ databases">
        <title>Tomenella chthoni gen. nov. sp. nov., a member of the family Jonesiaceae isolated from bat guano.</title>
        <authorList>
            <person name="Miller S.L."/>
            <person name="King J."/>
            <person name="Sankaranarayanan K."/>
            <person name="Lawson P.A."/>
        </authorList>
    </citation>
    <scope>NUCLEOTIDE SEQUENCE</scope>
    <source>
        <strain evidence="3">BS-20</strain>
    </source>
</reference>
<dbReference type="Pfam" id="PF17773">
    <property type="entry name" value="UPF0176_N"/>
    <property type="match status" value="1"/>
</dbReference>
<dbReference type="InterPro" id="IPR020936">
    <property type="entry name" value="TrhO"/>
</dbReference>
<proteinExistence type="inferred from homology"/>
<dbReference type="SMART" id="SM00450">
    <property type="entry name" value="RHOD"/>
    <property type="match status" value="1"/>
</dbReference>
<organism evidence="3">
    <name type="scientific">Jonesiaceae bacterium BS-20</name>
    <dbReference type="NCBI Taxonomy" id="3120821"/>
    <lineage>
        <taxon>Bacteria</taxon>
        <taxon>Bacillati</taxon>
        <taxon>Actinomycetota</taxon>
        <taxon>Actinomycetes</taxon>
        <taxon>Micrococcales</taxon>
        <taxon>Jonesiaceae</taxon>
    </lineage>
</organism>
<sequence>MAVHKIILFYAFAPVADPAALRLWQIEVAERWDLTGRVIVSPHGINATLGGTVENLKRYVKTTKEYSGFKKMDVKWSDGTGTDFPRLSVKNRAELVAFGAPDEVKVDQYGVIGGGKHLKPAEVNKLVAELGDDVVFFDGRNGFEAEIGKFRNAVVPDVTTTHDFIAEVESGKYDHLKDKHIVSYCTGGIRCEILSVLMKNRGFKDVYQIEGGIVRYGEEFGSKGLWDGSLYVFDKRMTLDFDQDTVSLGRCTHCDTITNNFENCGDPGCKTLALACPDCVPVAAAQTCQVCQELANKKVTHVK</sequence>
<dbReference type="EC" id="1.14.-.-" evidence="1"/>
<dbReference type="InterPro" id="IPR001763">
    <property type="entry name" value="Rhodanese-like_dom"/>
</dbReference>
<dbReference type="SUPFAM" id="SSF52821">
    <property type="entry name" value="Rhodanese/Cell cycle control phosphatase"/>
    <property type="match status" value="1"/>
</dbReference>
<dbReference type="Gene3D" id="3.40.250.10">
    <property type="entry name" value="Rhodanese-like domain"/>
    <property type="match status" value="1"/>
</dbReference>
<dbReference type="Pfam" id="PF00581">
    <property type="entry name" value="Rhodanese"/>
    <property type="match status" value="1"/>
</dbReference>
<dbReference type="GO" id="GO:0006400">
    <property type="term" value="P:tRNA modification"/>
    <property type="evidence" value="ECO:0007669"/>
    <property type="project" value="UniProtKB-UniRule"/>
</dbReference>
<dbReference type="CDD" id="cd01518">
    <property type="entry name" value="RHOD_YceA"/>
    <property type="match status" value="1"/>
</dbReference>
<dbReference type="InterPro" id="IPR036873">
    <property type="entry name" value="Rhodanese-like_dom_sf"/>
</dbReference>
<dbReference type="Pfam" id="PF12368">
    <property type="entry name" value="Rhodanese_C"/>
    <property type="match status" value="1"/>
</dbReference>
<accession>A0AAU7DS36</accession>
<dbReference type="PANTHER" id="PTHR43268:SF6">
    <property type="entry name" value="THIOSULFATE SULFURTRANSFERASE_RHODANESE-LIKE DOMAIN-CONTAINING PROTEIN 2"/>
    <property type="match status" value="1"/>
</dbReference>
<gene>
    <name evidence="1" type="primary">trhO</name>
    <name evidence="3" type="ORF">V5R04_10270</name>
</gene>
<evidence type="ECO:0000259" key="2">
    <source>
        <dbReference type="PROSITE" id="PS50206"/>
    </source>
</evidence>
<comment type="function">
    <text evidence="1">Catalyzes oxygen-dependent 5-hydroxyuridine (ho5U) modification at position 34 in tRNAs.</text>
</comment>
<name>A0AAU7DS36_9MICO</name>
<feature type="domain" description="Rhodanese" evidence="2">
    <location>
        <begin position="130"/>
        <end position="225"/>
    </location>
</feature>
<keyword evidence="1" id="KW-0560">Oxidoreductase</keyword>
<dbReference type="HAMAP" id="MF_00469">
    <property type="entry name" value="TrhO"/>
    <property type="match status" value="1"/>
</dbReference>
<dbReference type="InterPro" id="IPR040503">
    <property type="entry name" value="TRHO_N"/>
</dbReference>
<keyword evidence="1" id="KW-0819">tRNA processing</keyword>